<comment type="caution">
    <text evidence="2">The sequence shown here is derived from an EMBL/GenBank/DDBJ whole genome shotgun (WGS) entry which is preliminary data.</text>
</comment>
<name>A0ABP8K7B3_9ACTN</name>
<accession>A0ABP8K7B3</accession>
<dbReference type="EMBL" id="BAABFR010000086">
    <property type="protein sequence ID" value="GAA4401194.1"/>
    <property type="molecule type" value="Genomic_DNA"/>
</dbReference>
<keyword evidence="3" id="KW-1185">Reference proteome</keyword>
<evidence type="ECO:0000259" key="1">
    <source>
        <dbReference type="Pfam" id="PF08341"/>
    </source>
</evidence>
<dbReference type="InterPro" id="IPR023849">
    <property type="entry name" value="TQXA_dom"/>
</dbReference>
<dbReference type="InterPro" id="IPR013552">
    <property type="entry name" value="Thioester_dom"/>
</dbReference>
<evidence type="ECO:0000313" key="3">
    <source>
        <dbReference type="Proteomes" id="UP001500635"/>
    </source>
</evidence>
<dbReference type="RefSeq" id="WP_344999453.1">
    <property type="nucleotide sequence ID" value="NZ_BAABFR010000086.1"/>
</dbReference>
<dbReference type="Pfam" id="PF08341">
    <property type="entry name" value="TED"/>
    <property type="match status" value="1"/>
</dbReference>
<dbReference type="Proteomes" id="UP001500635">
    <property type="component" value="Unassembled WGS sequence"/>
</dbReference>
<feature type="domain" description="Thioester" evidence="1">
    <location>
        <begin position="74"/>
        <end position="166"/>
    </location>
</feature>
<dbReference type="NCBIfam" id="TIGR03934">
    <property type="entry name" value="TQXA_dom"/>
    <property type="match status" value="1"/>
</dbReference>
<proteinExistence type="predicted"/>
<gene>
    <name evidence="2" type="ORF">GCM10023147_40490</name>
</gene>
<protein>
    <recommendedName>
        <fullName evidence="1">Thioester domain-containing protein</fullName>
    </recommendedName>
</protein>
<sequence>MSLDTDRPRVALLRAAPQRPTPRRDQHLLEANPLPARLRRYPGGTYSPTVETIVLRDGSRLRTDLIRVNPSIPAYSLDVDGVAPRGPVGYHPTSWYRWDSVAVVARRARIAAILRTSVPAVSTAELSRRLRAAGVPLGPSDITEPAAIAATQAAIWHLTNGLELDTRPLTMPVRAVAVGLEGRRTELEPGADGVGWSGPTAVARHIEVEFEIAARLGGYSLVASSAARVALEKSADGVSWSPVAGSAASVAGAADVAVPAEATVASAGPGGVVRGYRHYRLTVDGPTRIEDLRFRFVGCSAYRNPEPVVLLLQYLLALPSASRESTRELRLLLPEAAGAGTTPLATLAPAHLRVVDGGRARAARVRNPMVDADEPGLEWERAATR</sequence>
<organism evidence="2 3">
    <name type="scientific">Tsukamurella soli</name>
    <dbReference type="NCBI Taxonomy" id="644556"/>
    <lineage>
        <taxon>Bacteria</taxon>
        <taxon>Bacillati</taxon>
        <taxon>Actinomycetota</taxon>
        <taxon>Actinomycetes</taxon>
        <taxon>Mycobacteriales</taxon>
        <taxon>Tsukamurellaceae</taxon>
        <taxon>Tsukamurella</taxon>
    </lineage>
</organism>
<evidence type="ECO:0000313" key="2">
    <source>
        <dbReference type="EMBL" id="GAA4401194.1"/>
    </source>
</evidence>
<reference evidence="3" key="1">
    <citation type="journal article" date="2019" name="Int. J. Syst. Evol. Microbiol.">
        <title>The Global Catalogue of Microorganisms (GCM) 10K type strain sequencing project: providing services to taxonomists for standard genome sequencing and annotation.</title>
        <authorList>
            <consortium name="The Broad Institute Genomics Platform"/>
            <consortium name="The Broad Institute Genome Sequencing Center for Infectious Disease"/>
            <person name="Wu L."/>
            <person name="Ma J."/>
        </authorList>
    </citation>
    <scope>NUCLEOTIDE SEQUENCE [LARGE SCALE GENOMIC DNA]</scope>
    <source>
        <strain evidence="3">JCM 17688</strain>
    </source>
</reference>